<sequence length="116" mass="12979">MERAKLLAKKLKRSSGFGGRINPKIFRVDCLESSWLGVHMASSRSRTNPSLVCVSVQVCLTQITSFVSKEFGVVSFTDRDLNAIMSFAAAFFLISVGFGGFRLRWSPDLLRLEWSL</sequence>
<comment type="caution">
    <text evidence="2">The sequence shown here is derived from an EMBL/GenBank/DDBJ whole genome shotgun (WGS) entry which is preliminary data.</text>
</comment>
<proteinExistence type="predicted"/>
<gene>
    <name evidence="2" type="ORF">DY000_02056035</name>
</gene>
<accession>A0ABQ7ACU7</accession>
<keyword evidence="1" id="KW-1133">Transmembrane helix</keyword>
<keyword evidence="1" id="KW-0472">Membrane</keyword>
<keyword evidence="1" id="KW-0812">Transmembrane</keyword>
<dbReference type="EMBL" id="QGKV02002055">
    <property type="protein sequence ID" value="KAF3495430.1"/>
    <property type="molecule type" value="Genomic_DNA"/>
</dbReference>
<protein>
    <submittedName>
        <fullName evidence="2">Uncharacterized protein</fullName>
    </submittedName>
</protein>
<name>A0ABQ7ACU7_BRACR</name>
<organism evidence="2 3">
    <name type="scientific">Brassica cretica</name>
    <name type="common">Mustard</name>
    <dbReference type="NCBI Taxonomy" id="69181"/>
    <lineage>
        <taxon>Eukaryota</taxon>
        <taxon>Viridiplantae</taxon>
        <taxon>Streptophyta</taxon>
        <taxon>Embryophyta</taxon>
        <taxon>Tracheophyta</taxon>
        <taxon>Spermatophyta</taxon>
        <taxon>Magnoliopsida</taxon>
        <taxon>eudicotyledons</taxon>
        <taxon>Gunneridae</taxon>
        <taxon>Pentapetalae</taxon>
        <taxon>rosids</taxon>
        <taxon>malvids</taxon>
        <taxon>Brassicales</taxon>
        <taxon>Brassicaceae</taxon>
        <taxon>Brassiceae</taxon>
        <taxon>Brassica</taxon>
    </lineage>
</organism>
<dbReference type="Proteomes" id="UP000266723">
    <property type="component" value="Unassembled WGS sequence"/>
</dbReference>
<evidence type="ECO:0000313" key="3">
    <source>
        <dbReference type="Proteomes" id="UP000266723"/>
    </source>
</evidence>
<feature type="transmembrane region" description="Helical" evidence="1">
    <location>
        <begin position="81"/>
        <end position="101"/>
    </location>
</feature>
<keyword evidence="3" id="KW-1185">Reference proteome</keyword>
<reference evidence="2 3" key="1">
    <citation type="journal article" date="2020" name="BMC Genomics">
        <title>Intraspecific diversification of the crop wild relative Brassica cretica Lam. using demographic model selection.</title>
        <authorList>
            <person name="Kioukis A."/>
            <person name="Michalopoulou V.A."/>
            <person name="Briers L."/>
            <person name="Pirintsos S."/>
            <person name="Studholme D.J."/>
            <person name="Pavlidis P."/>
            <person name="Sarris P.F."/>
        </authorList>
    </citation>
    <scope>NUCLEOTIDE SEQUENCE [LARGE SCALE GENOMIC DNA]</scope>
    <source>
        <strain evidence="3">cv. PFS-1207/04</strain>
    </source>
</reference>
<evidence type="ECO:0000256" key="1">
    <source>
        <dbReference type="SAM" id="Phobius"/>
    </source>
</evidence>
<evidence type="ECO:0000313" key="2">
    <source>
        <dbReference type="EMBL" id="KAF3495430.1"/>
    </source>
</evidence>